<proteinExistence type="inferred from homology"/>
<comment type="caution">
    <text evidence="3">The sequence shown here is derived from an EMBL/GenBank/DDBJ whole genome shotgun (WGS) entry which is preliminary data.</text>
</comment>
<protein>
    <recommendedName>
        <fullName evidence="5">mRNA interferase PemK</fullName>
    </recommendedName>
</protein>
<dbReference type="AlphaFoldDB" id="A0A5M3WJD9"/>
<keyword evidence="4" id="KW-1185">Reference proteome</keyword>
<dbReference type="EMBL" id="BLAE01000003">
    <property type="protein sequence ID" value="GES06518.1"/>
    <property type="molecule type" value="Genomic_DNA"/>
</dbReference>
<name>A0A5M3WJD9_9ACTN</name>
<dbReference type="SUPFAM" id="SSF50118">
    <property type="entry name" value="Cell growth inhibitor/plasmid maintenance toxic component"/>
    <property type="match status" value="1"/>
</dbReference>
<reference evidence="3 4" key="1">
    <citation type="submission" date="2019-10" db="EMBL/GenBank/DDBJ databases">
        <title>Whole genome shotgun sequence of Acrocarpospora macrocephala NBRC 16266.</title>
        <authorList>
            <person name="Ichikawa N."/>
            <person name="Kimura A."/>
            <person name="Kitahashi Y."/>
            <person name="Komaki H."/>
            <person name="Oguchi A."/>
        </authorList>
    </citation>
    <scope>NUCLEOTIDE SEQUENCE [LARGE SCALE GENOMIC DNA]</scope>
    <source>
        <strain evidence="3 4">NBRC 16266</strain>
    </source>
</reference>
<dbReference type="Pfam" id="PF02452">
    <property type="entry name" value="PemK_toxin"/>
    <property type="match status" value="1"/>
</dbReference>
<evidence type="ECO:0000256" key="1">
    <source>
        <dbReference type="ARBA" id="ARBA00007521"/>
    </source>
</evidence>
<dbReference type="Proteomes" id="UP000331127">
    <property type="component" value="Unassembled WGS sequence"/>
</dbReference>
<keyword evidence="2" id="KW-1277">Toxin-antitoxin system</keyword>
<evidence type="ECO:0000313" key="4">
    <source>
        <dbReference type="Proteomes" id="UP000331127"/>
    </source>
</evidence>
<gene>
    <name evidence="3" type="ORF">Amac_001130</name>
</gene>
<accession>A0A5M3WJD9</accession>
<dbReference type="RefSeq" id="WP_155352259.1">
    <property type="nucleotide sequence ID" value="NZ_BAAAHL010000022.1"/>
</dbReference>
<dbReference type="Gene3D" id="2.30.30.110">
    <property type="match status" value="1"/>
</dbReference>
<dbReference type="InterPro" id="IPR003477">
    <property type="entry name" value="PemK-like"/>
</dbReference>
<comment type="similarity">
    <text evidence="1">Belongs to the PemK/MazF family.</text>
</comment>
<organism evidence="3 4">
    <name type="scientific">Acrocarpospora macrocephala</name>
    <dbReference type="NCBI Taxonomy" id="150177"/>
    <lineage>
        <taxon>Bacteria</taxon>
        <taxon>Bacillati</taxon>
        <taxon>Actinomycetota</taxon>
        <taxon>Actinomycetes</taxon>
        <taxon>Streptosporangiales</taxon>
        <taxon>Streptosporangiaceae</taxon>
        <taxon>Acrocarpospora</taxon>
    </lineage>
</organism>
<evidence type="ECO:0000313" key="3">
    <source>
        <dbReference type="EMBL" id="GES06518.1"/>
    </source>
</evidence>
<evidence type="ECO:0000256" key="2">
    <source>
        <dbReference type="ARBA" id="ARBA00022649"/>
    </source>
</evidence>
<evidence type="ECO:0008006" key="5">
    <source>
        <dbReference type="Google" id="ProtNLM"/>
    </source>
</evidence>
<dbReference type="GO" id="GO:0003677">
    <property type="term" value="F:DNA binding"/>
    <property type="evidence" value="ECO:0007669"/>
    <property type="project" value="InterPro"/>
</dbReference>
<dbReference type="OrthoDB" id="3432095at2"/>
<sequence>MIAAIRRGSVFLVNDTVLTLPPNDGRQYHQQRHVVVMSGNLRNSDPNWPTVLVVPTSTQGKLATAYCVKLDKGVGNLPKSCWARATMPQPILKEDLRDRAGDLPLPYVDLIVNGMLNYMGLLD</sequence>
<dbReference type="InterPro" id="IPR011067">
    <property type="entry name" value="Plasmid_toxin/cell-grow_inhib"/>
</dbReference>